<gene>
    <name evidence="1" type="ORF">HXK00_07670</name>
</gene>
<feature type="non-terminal residue" evidence="1">
    <location>
        <position position="166"/>
    </location>
</feature>
<evidence type="ECO:0000313" key="1">
    <source>
        <dbReference type="EMBL" id="MBF0935498.1"/>
    </source>
</evidence>
<dbReference type="InterPro" id="IPR024499">
    <property type="entry name" value="Mbeg1-like"/>
</dbReference>
<dbReference type="Pfam" id="PF11187">
    <property type="entry name" value="Mbeg1-like"/>
    <property type="match status" value="1"/>
</dbReference>
<proteinExistence type="predicted"/>
<evidence type="ECO:0000313" key="2">
    <source>
        <dbReference type="Proteomes" id="UP000757900"/>
    </source>
</evidence>
<sequence length="166" mass="19219">MTDFKQYIKNISHVDFMLQPLNEVDIAVMVEMVYLKLDDYVSHVISETKAISVMDFYQQFAQDKKEIQEENPFLISKGRLEAAKAAAQAPRYRNIQIFGFQSDLDLKLEKQFAAATFYIPEVNTYLVVFRGTDETIVGWKEDFNMSHQTQVPAQEAAREYLAKVMT</sequence>
<reference evidence="1" key="1">
    <citation type="submission" date="2020-04" db="EMBL/GenBank/DDBJ databases">
        <title>Deep metagenomics examines the oral microbiome during advanced dental caries in children, revealing novel taxa and co-occurrences with host molecules.</title>
        <authorList>
            <person name="Baker J.L."/>
            <person name="Morton J.T."/>
            <person name="Dinis M."/>
            <person name="Alvarez R."/>
            <person name="Tran N.C."/>
            <person name="Knight R."/>
            <person name="Edlund A."/>
        </authorList>
    </citation>
    <scope>NUCLEOTIDE SEQUENCE</scope>
    <source>
        <strain evidence="1">JCVI_23_bin.16</strain>
    </source>
</reference>
<dbReference type="Proteomes" id="UP000757900">
    <property type="component" value="Unassembled WGS sequence"/>
</dbReference>
<dbReference type="EMBL" id="JABZFV010000255">
    <property type="protein sequence ID" value="MBF0935498.1"/>
    <property type="molecule type" value="Genomic_DNA"/>
</dbReference>
<comment type="caution">
    <text evidence="1">The sequence shown here is derived from an EMBL/GenBank/DDBJ whole genome shotgun (WGS) entry which is preliminary data.</text>
</comment>
<organism evidence="1 2">
    <name type="scientific">Abiotrophia defectiva</name>
    <name type="common">Streptococcus defectivus</name>
    <dbReference type="NCBI Taxonomy" id="46125"/>
    <lineage>
        <taxon>Bacteria</taxon>
        <taxon>Bacillati</taxon>
        <taxon>Bacillota</taxon>
        <taxon>Bacilli</taxon>
        <taxon>Lactobacillales</taxon>
        <taxon>Aerococcaceae</taxon>
        <taxon>Abiotrophia</taxon>
    </lineage>
</organism>
<dbReference type="AlphaFoldDB" id="A0A929MRG5"/>
<name>A0A929MRG5_ABIDE</name>
<protein>
    <submittedName>
        <fullName evidence="1">DUF2974 domain-containing protein</fullName>
    </submittedName>
</protein>
<accession>A0A929MRG5</accession>